<sequence length="203" mass="22803">MSSGGGTEVVLPLTSSDTSYSLTAHVSYSQVVDDNNGTTYDECDSTTYNVVAGRRSKILRRQATGDSTVNTFCDSCGYELNLNSCNRNISVIDAKYEKSMKQGVISFFSIDESRFTQISKVRWLPYLASKNSWRLFQRRTKLLCRNCGNYIGTARNADDTCSSPFQVVKQRSVTWDGISARRTYEMRIRSLRPLSFEGSALLI</sequence>
<dbReference type="PANTHER" id="PTHR33674">
    <property type="entry name" value="METHIONINE-S-OXIDE REDUCTASE"/>
    <property type="match status" value="1"/>
</dbReference>
<reference evidence="1" key="1">
    <citation type="submission" date="2020-06" db="EMBL/GenBank/DDBJ databases">
        <authorList>
            <person name="Li T."/>
            <person name="Hu X."/>
            <person name="Zhang T."/>
            <person name="Song X."/>
            <person name="Zhang H."/>
            <person name="Dai N."/>
            <person name="Sheng W."/>
            <person name="Hou X."/>
            <person name="Wei L."/>
        </authorList>
    </citation>
    <scope>NUCLEOTIDE SEQUENCE</scope>
    <source>
        <strain evidence="1">K16</strain>
        <tissue evidence="1">Leaf</tissue>
    </source>
</reference>
<reference evidence="1" key="2">
    <citation type="journal article" date="2024" name="Plant">
        <title>Genomic evolution and insights into agronomic trait innovations of Sesamum species.</title>
        <authorList>
            <person name="Miao H."/>
            <person name="Wang L."/>
            <person name="Qu L."/>
            <person name="Liu H."/>
            <person name="Sun Y."/>
            <person name="Le M."/>
            <person name="Wang Q."/>
            <person name="Wei S."/>
            <person name="Zheng Y."/>
            <person name="Lin W."/>
            <person name="Duan Y."/>
            <person name="Cao H."/>
            <person name="Xiong S."/>
            <person name="Wang X."/>
            <person name="Wei L."/>
            <person name="Li C."/>
            <person name="Ma Q."/>
            <person name="Ju M."/>
            <person name="Zhao R."/>
            <person name="Li G."/>
            <person name="Mu C."/>
            <person name="Tian Q."/>
            <person name="Mei H."/>
            <person name="Zhang T."/>
            <person name="Gao T."/>
            <person name="Zhang H."/>
        </authorList>
    </citation>
    <scope>NUCLEOTIDE SEQUENCE</scope>
    <source>
        <strain evidence="1">K16</strain>
    </source>
</reference>
<organism evidence="1 2">
    <name type="scientific">Sesamum angolense</name>
    <dbReference type="NCBI Taxonomy" id="2727404"/>
    <lineage>
        <taxon>Eukaryota</taxon>
        <taxon>Viridiplantae</taxon>
        <taxon>Streptophyta</taxon>
        <taxon>Embryophyta</taxon>
        <taxon>Tracheophyta</taxon>
        <taxon>Spermatophyta</taxon>
        <taxon>Magnoliopsida</taxon>
        <taxon>eudicotyledons</taxon>
        <taxon>Gunneridae</taxon>
        <taxon>Pentapetalae</taxon>
        <taxon>asterids</taxon>
        <taxon>lamiids</taxon>
        <taxon>Lamiales</taxon>
        <taxon>Pedaliaceae</taxon>
        <taxon>Sesamum</taxon>
    </lineage>
</organism>
<protein>
    <submittedName>
        <fullName evidence="1">Uncharacterized protein</fullName>
    </submittedName>
</protein>
<evidence type="ECO:0000313" key="2">
    <source>
        <dbReference type="Proteomes" id="UP001289374"/>
    </source>
</evidence>
<name>A0AAE2BI77_9LAMI</name>
<evidence type="ECO:0000313" key="1">
    <source>
        <dbReference type="EMBL" id="KAK4386271.1"/>
    </source>
</evidence>
<dbReference type="PANTHER" id="PTHR33674:SF8">
    <property type="entry name" value="OS01G0833400 PROTEIN"/>
    <property type="match status" value="1"/>
</dbReference>
<dbReference type="Proteomes" id="UP001289374">
    <property type="component" value="Unassembled WGS sequence"/>
</dbReference>
<keyword evidence="2" id="KW-1185">Reference proteome</keyword>
<comment type="caution">
    <text evidence="1">The sequence shown here is derived from an EMBL/GenBank/DDBJ whole genome shotgun (WGS) entry which is preliminary data.</text>
</comment>
<dbReference type="InterPro" id="IPR045282">
    <property type="entry name" value="At4g08330-like"/>
</dbReference>
<dbReference type="AlphaFoldDB" id="A0AAE2BI77"/>
<dbReference type="Pfam" id="PF24046">
    <property type="entry name" value="At4g08330"/>
    <property type="match status" value="1"/>
</dbReference>
<dbReference type="EMBL" id="JACGWL010000015">
    <property type="protein sequence ID" value="KAK4386271.1"/>
    <property type="molecule type" value="Genomic_DNA"/>
</dbReference>
<proteinExistence type="predicted"/>
<accession>A0AAE2BI77</accession>
<gene>
    <name evidence="1" type="ORF">Sango_2497700</name>
</gene>